<dbReference type="RefSeq" id="XP_038811001.1">
    <property type="nucleotide sequence ID" value="XM_038952351.1"/>
</dbReference>
<feature type="region of interest" description="Disordered" evidence="1">
    <location>
        <begin position="17"/>
        <end position="36"/>
    </location>
</feature>
<dbReference type="EMBL" id="RCSX01000009">
    <property type="protein sequence ID" value="KAF7930330.1"/>
    <property type="molecule type" value="Genomic_DNA"/>
</dbReference>
<organism evidence="2 3">
    <name type="scientific">Botrytis deweyae</name>
    <dbReference type="NCBI Taxonomy" id="2478750"/>
    <lineage>
        <taxon>Eukaryota</taxon>
        <taxon>Fungi</taxon>
        <taxon>Dikarya</taxon>
        <taxon>Ascomycota</taxon>
        <taxon>Pezizomycotina</taxon>
        <taxon>Leotiomycetes</taxon>
        <taxon>Helotiales</taxon>
        <taxon>Sclerotiniaceae</taxon>
        <taxon>Botrytis</taxon>
    </lineage>
</organism>
<proteinExistence type="predicted"/>
<dbReference type="GeneID" id="62231505"/>
<name>A0ABQ7IP52_9HELO</name>
<evidence type="ECO:0000313" key="2">
    <source>
        <dbReference type="EMBL" id="KAF7930330.1"/>
    </source>
</evidence>
<comment type="caution">
    <text evidence="2">The sequence shown here is derived from an EMBL/GenBank/DDBJ whole genome shotgun (WGS) entry which is preliminary data.</text>
</comment>
<sequence>MDQAEYWFSRRGNMYGSIGSKGAKPKGECMPTGYIDNGITRRWKAKEEEEEEEEEEEKRDEELLNE</sequence>
<gene>
    <name evidence="2" type="ORF">EAE98_004731</name>
</gene>
<feature type="compositionally biased region" description="Acidic residues" evidence="1">
    <location>
        <begin position="48"/>
        <end position="66"/>
    </location>
</feature>
<evidence type="ECO:0000313" key="3">
    <source>
        <dbReference type="Proteomes" id="UP000783213"/>
    </source>
</evidence>
<reference evidence="2 3" key="1">
    <citation type="journal article" date="2020" name="Genome Biol. Evol.">
        <title>Comparative genomics of Sclerotiniaceae.</title>
        <authorList>
            <person name="Valero Jimenez C.A."/>
            <person name="Steentjes M."/>
            <person name="Scholten O.E."/>
            <person name="Van Kan J.A.L."/>
        </authorList>
    </citation>
    <scope>NUCLEOTIDE SEQUENCE [LARGE SCALE GENOMIC DNA]</scope>
    <source>
        <strain evidence="2 3">B1</strain>
    </source>
</reference>
<feature type="region of interest" description="Disordered" evidence="1">
    <location>
        <begin position="42"/>
        <end position="66"/>
    </location>
</feature>
<accession>A0ABQ7IP52</accession>
<protein>
    <recommendedName>
        <fullName evidence="4">Homeobox domain-containing protein</fullName>
    </recommendedName>
</protein>
<dbReference type="Proteomes" id="UP000783213">
    <property type="component" value="Unassembled WGS sequence"/>
</dbReference>
<evidence type="ECO:0000256" key="1">
    <source>
        <dbReference type="SAM" id="MobiDB-lite"/>
    </source>
</evidence>
<keyword evidence="3" id="KW-1185">Reference proteome</keyword>
<evidence type="ECO:0008006" key="4">
    <source>
        <dbReference type="Google" id="ProtNLM"/>
    </source>
</evidence>